<evidence type="ECO:0000313" key="2">
    <source>
        <dbReference type="EMBL" id="TYL40615.1"/>
    </source>
</evidence>
<accession>A0A8J8TTT0</accession>
<organism evidence="2 3">
    <name type="scientific">Natronococcus pandeyae</name>
    <dbReference type="NCBI Taxonomy" id="2055836"/>
    <lineage>
        <taxon>Archaea</taxon>
        <taxon>Methanobacteriati</taxon>
        <taxon>Methanobacteriota</taxon>
        <taxon>Stenosarchaea group</taxon>
        <taxon>Halobacteria</taxon>
        <taxon>Halobacteriales</taxon>
        <taxon>Natrialbaceae</taxon>
        <taxon>Natronococcus</taxon>
    </lineage>
</organism>
<evidence type="ECO:0000259" key="1">
    <source>
        <dbReference type="Pfam" id="PF24035"/>
    </source>
</evidence>
<name>A0A8J8TTT0_9EURY</name>
<dbReference type="InterPro" id="IPR055768">
    <property type="entry name" value="DUF7344"/>
</dbReference>
<gene>
    <name evidence="2" type="ORF">CV102_03335</name>
</gene>
<dbReference type="AlphaFoldDB" id="A0A8J8TTT0"/>
<reference evidence="2" key="1">
    <citation type="submission" date="2017-11" db="EMBL/GenBank/DDBJ databases">
        <authorList>
            <person name="Kajale S.C."/>
            <person name="Sharma A."/>
        </authorList>
    </citation>
    <scope>NUCLEOTIDE SEQUENCE</scope>
    <source>
        <strain evidence="2">LS1_42</strain>
    </source>
</reference>
<evidence type="ECO:0000313" key="3">
    <source>
        <dbReference type="Proteomes" id="UP000766904"/>
    </source>
</evidence>
<feature type="domain" description="DUF7344" evidence="1">
    <location>
        <begin position="22"/>
        <end position="99"/>
    </location>
</feature>
<keyword evidence="3" id="KW-1185">Reference proteome</keyword>
<comment type="caution">
    <text evidence="2">The sequence shown here is derived from an EMBL/GenBank/DDBJ whole genome shotgun (WGS) entry which is preliminary data.</text>
</comment>
<sequence length="122" mass="13856">MDNEQSASDRSRTDRSVIDNAFLILQNQERRYALYFLLEHETASLEEVADIVTGWPRASEYGITGRETRDQVLRDLRHRHVPAMAEAGIVDYDEETDTLSFAPCPPATRSFVRLACLAETVP</sequence>
<proteinExistence type="predicted"/>
<protein>
    <recommendedName>
        <fullName evidence="1">DUF7344 domain-containing protein</fullName>
    </recommendedName>
</protein>
<dbReference type="EMBL" id="PHNJ01000001">
    <property type="protein sequence ID" value="TYL40615.1"/>
    <property type="molecule type" value="Genomic_DNA"/>
</dbReference>
<dbReference type="Proteomes" id="UP000766904">
    <property type="component" value="Unassembled WGS sequence"/>
</dbReference>
<dbReference type="Pfam" id="PF24035">
    <property type="entry name" value="DUF7344"/>
    <property type="match status" value="1"/>
</dbReference>